<dbReference type="InterPro" id="IPR010982">
    <property type="entry name" value="Lambda_DNA-bd_dom_sf"/>
</dbReference>
<dbReference type="InterPro" id="IPR043917">
    <property type="entry name" value="DUF5753"/>
</dbReference>
<keyword evidence="3" id="KW-1185">Reference proteome</keyword>
<dbReference type="AlphaFoldDB" id="A0A7K1V007"/>
<dbReference type="EMBL" id="WRPP01000004">
    <property type="protein sequence ID" value="MVU79759.1"/>
    <property type="molecule type" value="Genomic_DNA"/>
</dbReference>
<dbReference type="GO" id="GO:0003677">
    <property type="term" value="F:DNA binding"/>
    <property type="evidence" value="ECO:0007669"/>
    <property type="project" value="InterPro"/>
</dbReference>
<comment type="caution">
    <text evidence="2">The sequence shown here is derived from an EMBL/GenBank/DDBJ whole genome shotgun (WGS) entry which is preliminary data.</text>
</comment>
<evidence type="ECO:0000313" key="3">
    <source>
        <dbReference type="Proteomes" id="UP000466794"/>
    </source>
</evidence>
<evidence type="ECO:0000313" key="2">
    <source>
        <dbReference type="EMBL" id="MVU79759.1"/>
    </source>
</evidence>
<evidence type="ECO:0000259" key="1">
    <source>
        <dbReference type="Pfam" id="PF19054"/>
    </source>
</evidence>
<dbReference type="CDD" id="cd00093">
    <property type="entry name" value="HTH_XRE"/>
    <property type="match status" value="1"/>
</dbReference>
<dbReference type="Pfam" id="PF13560">
    <property type="entry name" value="HTH_31"/>
    <property type="match status" value="1"/>
</dbReference>
<dbReference type="Gene3D" id="1.10.260.40">
    <property type="entry name" value="lambda repressor-like DNA-binding domains"/>
    <property type="match status" value="1"/>
</dbReference>
<dbReference type="Proteomes" id="UP000466794">
    <property type="component" value="Unassembled WGS sequence"/>
</dbReference>
<dbReference type="InterPro" id="IPR001387">
    <property type="entry name" value="Cro/C1-type_HTH"/>
</dbReference>
<proteinExistence type="predicted"/>
<sequence>MSQNGSTIPRRQLGRHLRDLRQQSGMTIANVAKAIERGDSTVQRLETADPAVRIRLWDIEAICRVLGADETTTEGLKGLAQQANTKHWWHEYGDVIPEDFDVYIGLEADAKKLTSYAELVPGLAQTADFARSLFTTVHPEATSVEIDRRVEIRMNRQVLFTRKALPIEVDMVLDESVLHRVIGSAKIMATQLRRLADLSTRDNFSIRVLPFAAGLPLGDLTGPFIVLDFGIDGNGQIVEPTVVYVESYTGAMYFTDQRVVERYQRAAARHRSLALGEQASRDLLRKAAREFAT</sequence>
<dbReference type="SUPFAM" id="SSF47413">
    <property type="entry name" value="lambda repressor-like DNA-binding domains"/>
    <property type="match status" value="1"/>
</dbReference>
<reference evidence="2 3" key="1">
    <citation type="submission" date="2019-12" db="EMBL/GenBank/DDBJ databases">
        <title>Nocardia sp. nov. ET3-3 isolated from soil.</title>
        <authorList>
            <person name="Kanchanasin P."/>
            <person name="Tanasupawat S."/>
            <person name="Yuki M."/>
            <person name="Kudo T."/>
        </authorList>
    </citation>
    <scope>NUCLEOTIDE SEQUENCE [LARGE SCALE GENOMIC DNA]</scope>
    <source>
        <strain evidence="2 3">ET3-3</strain>
    </source>
</reference>
<protein>
    <submittedName>
        <fullName evidence="2">Helix-turn-helix domain-containing protein</fullName>
    </submittedName>
</protein>
<gene>
    <name evidence="2" type="ORF">GPX89_21260</name>
</gene>
<dbReference type="Pfam" id="PF19054">
    <property type="entry name" value="DUF5753"/>
    <property type="match status" value="1"/>
</dbReference>
<name>A0A7K1V007_9NOCA</name>
<accession>A0A7K1V007</accession>
<organism evidence="2 3">
    <name type="scientific">Nocardia terrae</name>
    <dbReference type="NCBI Taxonomy" id="2675851"/>
    <lineage>
        <taxon>Bacteria</taxon>
        <taxon>Bacillati</taxon>
        <taxon>Actinomycetota</taxon>
        <taxon>Actinomycetes</taxon>
        <taxon>Mycobacteriales</taxon>
        <taxon>Nocardiaceae</taxon>
        <taxon>Nocardia</taxon>
    </lineage>
</organism>
<feature type="domain" description="DUF5753" evidence="1">
    <location>
        <begin position="103"/>
        <end position="286"/>
    </location>
</feature>